<feature type="signal peptide" evidence="1">
    <location>
        <begin position="1"/>
        <end position="17"/>
    </location>
</feature>
<dbReference type="Proteomes" id="UP000292957">
    <property type="component" value="Unassembled WGS sequence"/>
</dbReference>
<proteinExistence type="predicted"/>
<dbReference type="AlphaFoldDB" id="A0A4Q9MFH0"/>
<dbReference type="Gene3D" id="3.90.1200.10">
    <property type="match status" value="1"/>
</dbReference>
<evidence type="ECO:0000313" key="2">
    <source>
        <dbReference type="EMBL" id="TBU26124.1"/>
    </source>
</evidence>
<dbReference type="InterPro" id="IPR011009">
    <property type="entry name" value="Kinase-like_dom_sf"/>
</dbReference>
<keyword evidence="1" id="KW-0732">Signal</keyword>
<sequence>MQIGRLLALCALGESSAAMVDTYVLPRLQYIMSRSLSDEPHESLRSRISELVSRAPATKILPLALIHEDVNAMNIILDDANNIAALVDWEAASLLPLGTNGWCIRFLSTVNRKRVDYETENTTPMAAGFWRGFVDSLPAELRDRNDVLDAVVTAMQIGLVMYEFWPGNEGLSAVQMDQCLARLDWLEETFRPMSRA</sequence>
<organism evidence="2">
    <name type="scientific">Dichomitus squalens</name>
    <dbReference type="NCBI Taxonomy" id="114155"/>
    <lineage>
        <taxon>Eukaryota</taxon>
        <taxon>Fungi</taxon>
        <taxon>Dikarya</taxon>
        <taxon>Basidiomycota</taxon>
        <taxon>Agaricomycotina</taxon>
        <taxon>Agaricomycetes</taxon>
        <taxon>Polyporales</taxon>
        <taxon>Polyporaceae</taxon>
        <taxon>Dichomitus</taxon>
    </lineage>
</organism>
<evidence type="ECO:0000256" key="1">
    <source>
        <dbReference type="SAM" id="SignalP"/>
    </source>
</evidence>
<reference evidence="2" key="1">
    <citation type="submission" date="2019-01" db="EMBL/GenBank/DDBJ databases">
        <title>Draft genome sequences of three monokaryotic isolates of the white-rot basidiomycete fungus Dichomitus squalens.</title>
        <authorList>
            <consortium name="DOE Joint Genome Institute"/>
            <person name="Lopez S.C."/>
            <person name="Andreopoulos B."/>
            <person name="Pangilinan J."/>
            <person name="Lipzen A."/>
            <person name="Riley R."/>
            <person name="Ahrendt S."/>
            <person name="Ng V."/>
            <person name="Barry K."/>
            <person name="Daum C."/>
            <person name="Grigoriev I.V."/>
            <person name="Hilden K.S."/>
            <person name="Makela M.R."/>
            <person name="de Vries R.P."/>
        </authorList>
    </citation>
    <scope>NUCLEOTIDE SEQUENCE [LARGE SCALE GENOMIC DNA]</scope>
    <source>
        <strain evidence="2">OM18370.1</strain>
    </source>
</reference>
<dbReference type="OrthoDB" id="10003767at2759"/>
<accession>A0A4Q9MFH0</accession>
<gene>
    <name evidence="2" type="ORF">BD311DRAFT_668190</name>
</gene>
<protein>
    <submittedName>
        <fullName evidence="2">Uncharacterized protein</fullName>
    </submittedName>
</protein>
<dbReference type="EMBL" id="ML143450">
    <property type="protein sequence ID" value="TBU26124.1"/>
    <property type="molecule type" value="Genomic_DNA"/>
</dbReference>
<dbReference type="SUPFAM" id="SSF56112">
    <property type="entry name" value="Protein kinase-like (PK-like)"/>
    <property type="match status" value="1"/>
</dbReference>
<name>A0A4Q9MFH0_9APHY</name>
<feature type="chain" id="PRO_5020595025" evidence="1">
    <location>
        <begin position="18"/>
        <end position="196"/>
    </location>
</feature>